<organism evidence="6 7">
    <name type="scientific">Wenjunlia tyrosinilytica</name>
    <dbReference type="NCBI Taxonomy" id="1544741"/>
    <lineage>
        <taxon>Bacteria</taxon>
        <taxon>Bacillati</taxon>
        <taxon>Actinomycetota</taxon>
        <taxon>Actinomycetes</taxon>
        <taxon>Kitasatosporales</taxon>
        <taxon>Streptomycetaceae</taxon>
        <taxon>Wenjunlia</taxon>
    </lineage>
</organism>
<keyword evidence="7" id="KW-1185">Reference proteome</keyword>
<dbReference type="SUPFAM" id="SSF52172">
    <property type="entry name" value="CheY-like"/>
    <property type="match status" value="1"/>
</dbReference>
<dbReference type="InterPro" id="IPR036388">
    <property type="entry name" value="WH-like_DNA-bd_sf"/>
</dbReference>
<proteinExistence type="predicted"/>
<keyword evidence="4" id="KW-0804">Transcription</keyword>
<sequence>MVQLRREQRLAETFVELADTMAEEFDLPGYLQLLADRCVELLDVTAVGLLLADPDGDLRTVCSPRGSTWLVDLLALEDEEGPCHDCYHSGSPIEAVGLGAAAERWPRYAPMGAAAGVGVTSAVPLRLRTDVIGALAFFLTDPEGLPPGDAAIGQALADAAAIGILQQRALERGRVLTGQLQTALTSRVIVEQAKGILSERWGTTVDDAFATLRRYARSHNERLADVARSVVARSADTDGLRPADGDPRP</sequence>
<reference evidence="6" key="2">
    <citation type="submission" date="2020-09" db="EMBL/GenBank/DDBJ databases">
        <authorList>
            <person name="Sun Q."/>
            <person name="Zhou Y."/>
        </authorList>
    </citation>
    <scope>NUCLEOTIDE SEQUENCE</scope>
    <source>
        <strain evidence="6">CGMCC 4.7201</strain>
    </source>
</reference>
<dbReference type="SUPFAM" id="SSF55781">
    <property type="entry name" value="GAF domain-like"/>
    <property type="match status" value="1"/>
</dbReference>
<dbReference type="RefSeq" id="WP_189132290.1">
    <property type="nucleotide sequence ID" value="NZ_BMMS01000012.1"/>
</dbReference>
<dbReference type="AlphaFoldDB" id="A0A917ZQZ2"/>
<keyword evidence="2" id="KW-0418">Kinase</keyword>
<reference evidence="6" key="1">
    <citation type="journal article" date="2014" name="Int. J. Syst. Evol. Microbiol.">
        <title>Complete genome sequence of Corynebacterium casei LMG S-19264T (=DSM 44701T), isolated from a smear-ripened cheese.</title>
        <authorList>
            <consortium name="US DOE Joint Genome Institute (JGI-PGF)"/>
            <person name="Walter F."/>
            <person name="Albersmeier A."/>
            <person name="Kalinowski J."/>
            <person name="Ruckert C."/>
        </authorList>
    </citation>
    <scope>NUCLEOTIDE SEQUENCE</scope>
    <source>
        <strain evidence="6">CGMCC 4.7201</strain>
    </source>
</reference>
<dbReference type="EMBL" id="BMMS01000012">
    <property type="protein sequence ID" value="GGO89110.1"/>
    <property type="molecule type" value="Genomic_DNA"/>
</dbReference>
<keyword evidence="3" id="KW-0805">Transcription regulation</keyword>
<accession>A0A917ZQZ2</accession>
<dbReference type="SMART" id="SM01012">
    <property type="entry name" value="ANTAR"/>
    <property type="match status" value="1"/>
</dbReference>
<dbReference type="GO" id="GO:0016301">
    <property type="term" value="F:kinase activity"/>
    <property type="evidence" value="ECO:0007669"/>
    <property type="project" value="UniProtKB-KW"/>
</dbReference>
<evidence type="ECO:0000313" key="7">
    <source>
        <dbReference type="Proteomes" id="UP000641932"/>
    </source>
</evidence>
<dbReference type="PROSITE" id="PS50921">
    <property type="entry name" value="ANTAR"/>
    <property type="match status" value="1"/>
</dbReference>
<evidence type="ECO:0000256" key="4">
    <source>
        <dbReference type="ARBA" id="ARBA00023163"/>
    </source>
</evidence>
<evidence type="ECO:0000259" key="5">
    <source>
        <dbReference type="PROSITE" id="PS50921"/>
    </source>
</evidence>
<evidence type="ECO:0000256" key="3">
    <source>
        <dbReference type="ARBA" id="ARBA00023015"/>
    </source>
</evidence>
<gene>
    <name evidence="6" type="ORF">GCM10012280_31490</name>
</gene>
<dbReference type="Pfam" id="PF01590">
    <property type="entry name" value="GAF"/>
    <property type="match status" value="1"/>
</dbReference>
<keyword evidence="1" id="KW-0808">Transferase</keyword>
<dbReference type="InterPro" id="IPR012074">
    <property type="entry name" value="GAF_ANTAR"/>
</dbReference>
<dbReference type="Gene3D" id="3.30.450.40">
    <property type="match status" value="1"/>
</dbReference>
<comment type="caution">
    <text evidence="6">The sequence shown here is derived from an EMBL/GenBank/DDBJ whole genome shotgun (WGS) entry which is preliminary data.</text>
</comment>
<evidence type="ECO:0000256" key="1">
    <source>
        <dbReference type="ARBA" id="ARBA00022679"/>
    </source>
</evidence>
<dbReference type="Gene3D" id="1.10.10.10">
    <property type="entry name" value="Winged helix-like DNA-binding domain superfamily/Winged helix DNA-binding domain"/>
    <property type="match status" value="1"/>
</dbReference>
<dbReference type="PIRSF" id="PIRSF036625">
    <property type="entry name" value="GAF_ANTAR"/>
    <property type="match status" value="1"/>
</dbReference>
<dbReference type="Proteomes" id="UP000641932">
    <property type="component" value="Unassembled WGS sequence"/>
</dbReference>
<name>A0A917ZQZ2_9ACTN</name>
<evidence type="ECO:0000256" key="2">
    <source>
        <dbReference type="ARBA" id="ARBA00022777"/>
    </source>
</evidence>
<dbReference type="InterPro" id="IPR003018">
    <property type="entry name" value="GAF"/>
</dbReference>
<dbReference type="Pfam" id="PF03861">
    <property type="entry name" value="ANTAR"/>
    <property type="match status" value="1"/>
</dbReference>
<dbReference type="InterPro" id="IPR029016">
    <property type="entry name" value="GAF-like_dom_sf"/>
</dbReference>
<dbReference type="InterPro" id="IPR011006">
    <property type="entry name" value="CheY-like_superfamily"/>
</dbReference>
<protein>
    <submittedName>
        <fullName evidence="6">Transcriptional regulator</fullName>
    </submittedName>
</protein>
<evidence type="ECO:0000313" key="6">
    <source>
        <dbReference type="EMBL" id="GGO89110.1"/>
    </source>
</evidence>
<feature type="domain" description="ANTAR" evidence="5">
    <location>
        <begin position="170"/>
        <end position="231"/>
    </location>
</feature>
<dbReference type="GO" id="GO:0003723">
    <property type="term" value="F:RNA binding"/>
    <property type="evidence" value="ECO:0007669"/>
    <property type="project" value="InterPro"/>
</dbReference>
<dbReference type="InterPro" id="IPR005561">
    <property type="entry name" value="ANTAR"/>
</dbReference>